<dbReference type="Proteomes" id="UP000559404">
    <property type="component" value="Unassembled WGS sequence"/>
</dbReference>
<reference evidence="2 3" key="2">
    <citation type="submission" date="2020-08" db="EMBL/GenBank/DDBJ databases">
        <title>Stappia taiwanensis sp. nov., isolated from a coastal thermal spring.</title>
        <authorList>
            <person name="Kampfer P."/>
        </authorList>
    </citation>
    <scope>NUCLEOTIDE SEQUENCE [LARGE SCALE GENOMIC DNA]</scope>
    <source>
        <strain evidence="2 3">DSM 23284</strain>
    </source>
</reference>
<proteinExistence type="predicted"/>
<accession>A0A838Y4S1</accession>
<reference evidence="2 3" key="1">
    <citation type="submission" date="2020-07" db="EMBL/GenBank/DDBJ databases">
        <authorList>
            <person name="Li M."/>
        </authorList>
    </citation>
    <scope>NUCLEOTIDE SEQUENCE [LARGE SCALE GENOMIC DNA]</scope>
    <source>
        <strain evidence="2 3">DSM 23284</strain>
    </source>
</reference>
<dbReference type="AlphaFoldDB" id="A0A838Y4S1"/>
<organism evidence="2 3">
    <name type="scientific">Stappia taiwanensis</name>
    <dbReference type="NCBI Taxonomy" id="992267"/>
    <lineage>
        <taxon>Bacteria</taxon>
        <taxon>Pseudomonadati</taxon>
        <taxon>Pseudomonadota</taxon>
        <taxon>Alphaproteobacteria</taxon>
        <taxon>Hyphomicrobiales</taxon>
        <taxon>Stappiaceae</taxon>
        <taxon>Stappia</taxon>
    </lineage>
</organism>
<evidence type="ECO:0000313" key="3">
    <source>
        <dbReference type="Proteomes" id="UP000559404"/>
    </source>
</evidence>
<keyword evidence="3" id="KW-1185">Reference proteome</keyword>
<protein>
    <submittedName>
        <fullName evidence="2">Uncharacterized protein</fullName>
    </submittedName>
</protein>
<name>A0A838Y4S1_9HYPH</name>
<comment type="caution">
    <text evidence="2">The sequence shown here is derived from an EMBL/GenBank/DDBJ whole genome shotgun (WGS) entry which is preliminary data.</text>
</comment>
<sequence length="117" mass="12640">MSGPIFGGRQAQPLDDMVSRAGGDGWEGLEELFKPHLATAPLQPSDLVAKNLAMLAQHSGSREVIEWLMDITLRQPFRPTGKTLEETALRAATRQGINGVGEAVLAAIEHGQKLLEK</sequence>
<evidence type="ECO:0000313" key="2">
    <source>
        <dbReference type="EMBL" id="MBA4613840.1"/>
    </source>
</evidence>
<feature type="region of interest" description="Disordered" evidence="1">
    <location>
        <begin position="1"/>
        <end position="21"/>
    </location>
</feature>
<dbReference type="RefSeq" id="WP_181762038.1">
    <property type="nucleotide sequence ID" value="NZ_BMCR01000001.1"/>
</dbReference>
<dbReference type="EMBL" id="JACEON010000026">
    <property type="protein sequence ID" value="MBA4613840.1"/>
    <property type="molecule type" value="Genomic_DNA"/>
</dbReference>
<evidence type="ECO:0000256" key="1">
    <source>
        <dbReference type="SAM" id="MobiDB-lite"/>
    </source>
</evidence>
<gene>
    <name evidence="2" type="ORF">H1W37_19455</name>
</gene>